<feature type="transmembrane region" description="Helical" evidence="1">
    <location>
        <begin position="440"/>
        <end position="458"/>
    </location>
</feature>
<dbReference type="InterPro" id="IPR025840">
    <property type="entry name" value="7TM_transglut"/>
</dbReference>
<proteinExistence type="predicted"/>
<organism evidence="4 5">
    <name type="scientific">Bacterioplanes sanyensis</name>
    <dbReference type="NCBI Taxonomy" id="1249553"/>
    <lineage>
        <taxon>Bacteria</taxon>
        <taxon>Pseudomonadati</taxon>
        <taxon>Pseudomonadota</taxon>
        <taxon>Gammaproteobacteria</taxon>
        <taxon>Oceanospirillales</taxon>
        <taxon>Oceanospirillaceae</taxon>
        <taxon>Bacterioplanes</taxon>
    </lineage>
</organism>
<keyword evidence="1" id="KW-0472">Membrane</keyword>
<name>A0A222FL28_9GAMM</name>
<feature type="transmembrane region" description="Helical" evidence="1">
    <location>
        <begin position="308"/>
        <end position="330"/>
    </location>
</feature>
<dbReference type="Pfam" id="PF14400">
    <property type="entry name" value="Transglut_i_TM"/>
    <property type="match status" value="1"/>
</dbReference>
<evidence type="ECO:0000259" key="3">
    <source>
        <dbReference type="Pfam" id="PF14402"/>
    </source>
</evidence>
<dbReference type="Pfam" id="PF14402">
    <property type="entry name" value="7TM_transglut"/>
    <property type="match status" value="1"/>
</dbReference>
<dbReference type="OrthoDB" id="253840at2"/>
<dbReference type="KEGG" id="bsan:CHH28_11685"/>
<dbReference type="EMBL" id="CP022530">
    <property type="protein sequence ID" value="ASP39296.1"/>
    <property type="molecule type" value="Genomic_DNA"/>
</dbReference>
<gene>
    <name evidence="4" type="ORF">CHH28_11685</name>
</gene>
<keyword evidence="5" id="KW-1185">Reference proteome</keyword>
<feature type="transmembrane region" description="Helical" evidence="1">
    <location>
        <begin position="6"/>
        <end position="23"/>
    </location>
</feature>
<evidence type="ECO:0000259" key="2">
    <source>
        <dbReference type="Pfam" id="PF14400"/>
    </source>
</evidence>
<feature type="transmembrane region" description="Helical" evidence="1">
    <location>
        <begin position="411"/>
        <end position="428"/>
    </location>
</feature>
<reference evidence="4 5" key="1">
    <citation type="submission" date="2017-07" db="EMBL/GenBank/DDBJ databases">
        <title>Annotated genome sequence of Bacterioplanes sanyensis isolated from Red Sea.</title>
        <authorList>
            <person name="Rehman Z.U."/>
        </authorList>
    </citation>
    <scope>NUCLEOTIDE SEQUENCE [LARGE SCALE GENOMIC DNA]</scope>
    <source>
        <strain evidence="4 5">NV9</strain>
    </source>
</reference>
<feature type="transmembrane region" description="Helical" evidence="1">
    <location>
        <begin position="342"/>
        <end position="368"/>
    </location>
</feature>
<feature type="transmembrane region" description="Helical" evidence="1">
    <location>
        <begin position="380"/>
        <end position="405"/>
    </location>
</feature>
<sequence>MSARGPAVLIILLFMLGIGLIAHRHLQYDVPLLPGDSQTVWLVEARIDFVAQGEPVRVDMARPTRQTALVPLQETGASPGYGLNFIDQPYSRAVWTIREADGPQTLFYRSEVLVSPTQGNEPVPAPQMKQPQWPTPYASAIDDLLQQAQKTSADNLSLTRELLKLFAAEQPQQHVVLLNNRYNDNLPQLLVDMLHSAKVPAAVVYALELQDGRRNQVLLPMLKVWQGGDSQLFFLPGQEPVVTEPGQLLVWNPDGRPLLDVMGAQHSAVRFSMIRQQESAYGALSMQLSGHYDLFNFSIHALPIEEQAVFKTILLLPIGALIVCILRILVGLRTSGTFMPVLIALAFMQTSLWTGLIGFILVVAAGLLVRSYLSSLNLLLVARITAVIISVIAIVGLFSVVAYKFGLTEGLKITLFPMIILSWTIERMSILWEEEGPREVMVQGGGSLLTAVLAYLAMSHPWVQHLTFNFLGLQFVVLALVLMIGSYSGYRLLELRRFREFAH</sequence>
<feature type="domain" description="7 transmembrane helices usually fused to an inactive transglutaminase" evidence="3">
    <location>
        <begin position="257"/>
        <end position="501"/>
    </location>
</feature>
<keyword evidence="1" id="KW-0812">Transmembrane</keyword>
<accession>A0A222FL28</accession>
<dbReference type="RefSeq" id="WP_094060476.1">
    <property type="nucleotide sequence ID" value="NZ_CP022530.1"/>
</dbReference>
<dbReference type="InterPro" id="IPR025838">
    <property type="entry name" value="Transglut_i_TM"/>
</dbReference>
<evidence type="ECO:0000313" key="5">
    <source>
        <dbReference type="Proteomes" id="UP000202440"/>
    </source>
</evidence>
<dbReference type="Proteomes" id="UP000202440">
    <property type="component" value="Chromosome"/>
</dbReference>
<protein>
    <submittedName>
        <fullName evidence="4">Gonadoliberin III</fullName>
    </submittedName>
</protein>
<evidence type="ECO:0000313" key="4">
    <source>
        <dbReference type="EMBL" id="ASP39296.1"/>
    </source>
</evidence>
<feature type="domain" description="Inactive transglutaminase fused to 7 transmembrane helices" evidence="2">
    <location>
        <begin position="23"/>
        <end position="181"/>
    </location>
</feature>
<keyword evidence="1" id="KW-1133">Transmembrane helix</keyword>
<feature type="transmembrane region" description="Helical" evidence="1">
    <location>
        <begin position="470"/>
        <end position="490"/>
    </location>
</feature>
<evidence type="ECO:0000256" key="1">
    <source>
        <dbReference type="SAM" id="Phobius"/>
    </source>
</evidence>
<dbReference type="AlphaFoldDB" id="A0A222FL28"/>